<evidence type="ECO:0000256" key="3">
    <source>
        <dbReference type="SAM" id="Coils"/>
    </source>
</evidence>
<dbReference type="RefSeq" id="WP_377944950.1">
    <property type="nucleotide sequence ID" value="NZ_JBHUCX010000083.1"/>
</dbReference>
<dbReference type="EMBL" id="JBHUCX010000083">
    <property type="protein sequence ID" value="MFD1677040.1"/>
    <property type="molecule type" value="Genomic_DNA"/>
</dbReference>
<dbReference type="PANTHER" id="PTHR32089">
    <property type="entry name" value="METHYL-ACCEPTING CHEMOTAXIS PROTEIN MCPB"/>
    <property type="match status" value="1"/>
</dbReference>
<evidence type="ECO:0000313" key="6">
    <source>
        <dbReference type="Proteomes" id="UP001597079"/>
    </source>
</evidence>
<evidence type="ECO:0000313" key="5">
    <source>
        <dbReference type="EMBL" id="MFD1677040.1"/>
    </source>
</evidence>
<accession>A0ABW4JMI7</accession>
<keyword evidence="1 2" id="KW-0807">Transducer</keyword>
<dbReference type="PANTHER" id="PTHR32089:SF112">
    <property type="entry name" value="LYSOZYME-LIKE PROTEIN-RELATED"/>
    <property type="match status" value="1"/>
</dbReference>
<dbReference type="SMART" id="SM00283">
    <property type="entry name" value="MA"/>
    <property type="match status" value="1"/>
</dbReference>
<evidence type="ECO:0000259" key="4">
    <source>
        <dbReference type="PROSITE" id="PS50111"/>
    </source>
</evidence>
<name>A0ABW4JMI7_9BACL</name>
<gene>
    <name evidence="5" type="ORF">ACFSB2_20405</name>
</gene>
<protein>
    <submittedName>
        <fullName evidence="5">Methyl-accepting chemotaxis protein</fullName>
    </submittedName>
</protein>
<keyword evidence="6" id="KW-1185">Reference proteome</keyword>
<dbReference type="Proteomes" id="UP001597079">
    <property type="component" value="Unassembled WGS sequence"/>
</dbReference>
<feature type="coiled-coil region" evidence="3">
    <location>
        <begin position="103"/>
        <end position="130"/>
    </location>
</feature>
<dbReference type="SUPFAM" id="SSF58104">
    <property type="entry name" value="Methyl-accepting chemotaxis protein (MCP) signaling domain"/>
    <property type="match status" value="1"/>
</dbReference>
<dbReference type="Gene3D" id="1.10.287.950">
    <property type="entry name" value="Methyl-accepting chemotaxis protein"/>
    <property type="match status" value="1"/>
</dbReference>
<comment type="caution">
    <text evidence="5">The sequence shown here is derived from an EMBL/GenBank/DDBJ whole genome shotgun (WGS) entry which is preliminary data.</text>
</comment>
<keyword evidence="3" id="KW-0175">Coiled coil</keyword>
<reference evidence="6" key="1">
    <citation type="journal article" date="2019" name="Int. J. Syst. Evol. Microbiol.">
        <title>The Global Catalogue of Microorganisms (GCM) 10K type strain sequencing project: providing services to taxonomists for standard genome sequencing and annotation.</title>
        <authorList>
            <consortium name="The Broad Institute Genomics Platform"/>
            <consortium name="The Broad Institute Genome Sequencing Center for Infectious Disease"/>
            <person name="Wu L."/>
            <person name="Ma J."/>
        </authorList>
    </citation>
    <scope>NUCLEOTIDE SEQUENCE [LARGE SCALE GENOMIC DNA]</scope>
    <source>
        <strain evidence="6">CGMCC 1.12286</strain>
    </source>
</reference>
<evidence type="ECO:0000256" key="1">
    <source>
        <dbReference type="ARBA" id="ARBA00023224"/>
    </source>
</evidence>
<organism evidence="5 6">
    <name type="scientific">Alicyclobacillus fodiniaquatilis</name>
    <dbReference type="NCBI Taxonomy" id="1661150"/>
    <lineage>
        <taxon>Bacteria</taxon>
        <taxon>Bacillati</taxon>
        <taxon>Bacillota</taxon>
        <taxon>Bacilli</taxon>
        <taxon>Bacillales</taxon>
        <taxon>Alicyclobacillaceae</taxon>
        <taxon>Alicyclobacillus</taxon>
    </lineage>
</organism>
<sequence length="272" mass="29920">MTTSELLKFAPIIQMLLGTYSPKSTLAISDTEKYIYCTDNLGLGITTGDRLAEGSITYRTLQEKQPIKLTVEAEESVFHREYTCACIPVWNGEEVSGVISWGVSTHQARIENLAAELHTLSNQVATSTSEYARHATNLSTIQGQLFAQIQALVEQTRTIQQVNELITDLATRTKIIGLNASIEASRVGEEGRGFAVVAKEIRKLAEQSQKATVDITNNMTQITRSIEEAFSFCSQIAATSEQQAADAEHLSATLHDVHQLTQTLRDIACENQ</sequence>
<proteinExistence type="predicted"/>
<dbReference type="Pfam" id="PF00015">
    <property type="entry name" value="MCPsignal"/>
    <property type="match status" value="1"/>
</dbReference>
<evidence type="ECO:0000256" key="2">
    <source>
        <dbReference type="PROSITE-ProRule" id="PRU00284"/>
    </source>
</evidence>
<dbReference type="InterPro" id="IPR004089">
    <property type="entry name" value="MCPsignal_dom"/>
</dbReference>
<dbReference type="PROSITE" id="PS50111">
    <property type="entry name" value="CHEMOTAXIS_TRANSDUC_2"/>
    <property type="match status" value="1"/>
</dbReference>
<feature type="domain" description="Methyl-accepting transducer" evidence="4">
    <location>
        <begin position="149"/>
        <end position="272"/>
    </location>
</feature>